<name>A0A8J7U942_9BACT</name>
<dbReference type="EMBL" id="JAFREP010000055">
    <property type="protein sequence ID" value="MBO1323256.1"/>
    <property type="molecule type" value="Genomic_DNA"/>
</dbReference>
<dbReference type="Gene3D" id="2.120.10.30">
    <property type="entry name" value="TolB, C-terminal domain"/>
    <property type="match status" value="1"/>
</dbReference>
<reference evidence="1" key="1">
    <citation type="submission" date="2021-03" db="EMBL/GenBank/DDBJ databases">
        <authorList>
            <person name="Wang G."/>
        </authorList>
    </citation>
    <scope>NUCLEOTIDE SEQUENCE</scope>
    <source>
        <strain evidence="1">KCTC 12899</strain>
    </source>
</reference>
<evidence type="ECO:0000313" key="2">
    <source>
        <dbReference type="Proteomes" id="UP000664417"/>
    </source>
</evidence>
<comment type="caution">
    <text evidence="1">The sequence shown here is derived from an EMBL/GenBank/DDBJ whole genome shotgun (WGS) entry which is preliminary data.</text>
</comment>
<dbReference type="SUPFAM" id="SSF50952">
    <property type="entry name" value="Soluble quinoprotein glucose dehydrogenase"/>
    <property type="match status" value="1"/>
</dbReference>
<protein>
    <submittedName>
        <fullName evidence="1">6-bladed beta-propeller</fullName>
    </submittedName>
</protein>
<organism evidence="1 2">
    <name type="scientific">Acanthopleuribacter pedis</name>
    <dbReference type="NCBI Taxonomy" id="442870"/>
    <lineage>
        <taxon>Bacteria</taxon>
        <taxon>Pseudomonadati</taxon>
        <taxon>Acidobacteriota</taxon>
        <taxon>Holophagae</taxon>
        <taxon>Acanthopleuribacterales</taxon>
        <taxon>Acanthopleuribacteraceae</taxon>
        <taxon>Acanthopleuribacter</taxon>
    </lineage>
</organism>
<dbReference type="AlphaFoldDB" id="A0A8J7U942"/>
<dbReference type="InterPro" id="IPR011041">
    <property type="entry name" value="Quinoprot_gluc/sorb_DH_b-prop"/>
</dbReference>
<evidence type="ECO:0000313" key="1">
    <source>
        <dbReference type="EMBL" id="MBO1323256.1"/>
    </source>
</evidence>
<keyword evidence="2" id="KW-1185">Reference proteome</keyword>
<dbReference type="Proteomes" id="UP000664417">
    <property type="component" value="Unassembled WGS sequence"/>
</dbReference>
<sequence length="353" mass="40111">MWLLLLLGLFVGSEDLVKQKGYLLPDDAFLADPVAMAFSPDGRLYLLDREQKRVFFWDAAGRFQGAFGTEGQGPGEFLNPFQLQADNGAVYIWEDRQVISVFSPKGEFVRRFHTTSARPRVFAPLKNDLFLLGFRSRDHRAMYMHFELRNGQGEPVQELMKEENKAFVRVGEGDNNVTIRAYMPEIDIQPTENGTWLAGFSQETTLREIDASGKVLKTHRFDLPQIESSERDREVFMSMSFPGPDGQRIGLKDLPNIKVDFSQPKAYYTHFVLGKSRIAFVLSPIGSTDAVNTGHSYGTYVVCDRNSGKRVGKGFYRLPEDSRVFYKNNRILGVVLNDDDEFEIATYTLKGLK</sequence>
<dbReference type="InterPro" id="IPR011042">
    <property type="entry name" value="6-blade_b-propeller_TolB-like"/>
</dbReference>
<proteinExistence type="predicted"/>
<dbReference type="Pfam" id="PF17170">
    <property type="entry name" value="DUF5128"/>
    <property type="match status" value="1"/>
</dbReference>
<dbReference type="RefSeq" id="WP_207863336.1">
    <property type="nucleotide sequence ID" value="NZ_JAFREP010000055.1"/>
</dbReference>
<gene>
    <name evidence="1" type="ORF">J3U88_32625</name>
</gene>
<accession>A0A8J7U942</accession>